<evidence type="ECO:0008006" key="3">
    <source>
        <dbReference type="Google" id="ProtNLM"/>
    </source>
</evidence>
<proteinExistence type="predicted"/>
<comment type="caution">
    <text evidence="1">The sequence shown here is derived from an EMBL/GenBank/DDBJ whole genome shotgun (WGS) entry which is preliminary data.</text>
</comment>
<keyword evidence="2" id="KW-1185">Reference proteome</keyword>
<evidence type="ECO:0000313" key="2">
    <source>
        <dbReference type="Proteomes" id="UP001476798"/>
    </source>
</evidence>
<dbReference type="EMBL" id="JAHRIO010035664">
    <property type="protein sequence ID" value="MEQ2170108.1"/>
    <property type="molecule type" value="Genomic_DNA"/>
</dbReference>
<gene>
    <name evidence="1" type="ORF">GOODEAATRI_031915</name>
</gene>
<sequence>MPDLEPRFLCLLFLPGACDSNKYSEAALNEADFPHSLEKKAGTAAHAFLHVRSCSENYPATSRPLEEPNVPLSC</sequence>
<name>A0ABV0NFG2_9TELE</name>
<organism evidence="1 2">
    <name type="scientific">Goodea atripinnis</name>
    <dbReference type="NCBI Taxonomy" id="208336"/>
    <lineage>
        <taxon>Eukaryota</taxon>
        <taxon>Metazoa</taxon>
        <taxon>Chordata</taxon>
        <taxon>Craniata</taxon>
        <taxon>Vertebrata</taxon>
        <taxon>Euteleostomi</taxon>
        <taxon>Actinopterygii</taxon>
        <taxon>Neopterygii</taxon>
        <taxon>Teleostei</taxon>
        <taxon>Neoteleostei</taxon>
        <taxon>Acanthomorphata</taxon>
        <taxon>Ovalentaria</taxon>
        <taxon>Atherinomorphae</taxon>
        <taxon>Cyprinodontiformes</taxon>
        <taxon>Goodeidae</taxon>
        <taxon>Goodea</taxon>
    </lineage>
</organism>
<accession>A0ABV0NFG2</accession>
<evidence type="ECO:0000313" key="1">
    <source>
        <dbReference type="EMBL" id="MEQ2170108.1"/>
    </source>
</evidence>
<dbReference type="Proteomes" id="UP001476798">
    <property type="component" value="Unassembled WGS sequence"/>
</dbReference>
<protein>
    <recommendedName>
        <fullName evidence="3">Secreted protein</fullName>
    </recommendedName>
</protein>
<reference evidence="1 2" key="1">
    <citation type="submission" date="2021-06" db="EMBL/GenBank/DDBJ databases">
        <authorList>
            <person name="Palmer J.M."/>
        </authorList>
    </citation>
    <scope>NUCLEOTIDE SEQUENCE [LARGE SCALE GENOMIC DNA]</scope>
    <source>
        <strain evidence="1 2">GA_2019</strain>
        <tissue evidence="1">Muscle</tissue>
    </source>
</reference>